<evidence type="ECO:0000256" key="7">
    <source>
        <dbReference type="ARBA" id="ARBA00022691"/>
    </source>
</evidence>
<evidence type="ECO:0000313" key="16">
    <source>
        <dbReference type="EMBL" id="ARJ43836.1"/>
    </source>
</evidence>
<keyword evidence="9" id="KW-0456">Lyase</keyword>
<dbReference type="PANTHER" id="PTHR45790">
    <property type="entry name" value="SIROHEME SYNTHASE-RELATED"/>
    <property type="match status" value="1"/>
</dbReference>
<dbReference type="InterPro" id="IPR014776">
    <property type="entry name" value="4pyrrole_Mease_sub2"/>
</dbReference>
<protein>
    <recommendedName>
        <fullName evidence="2">uroporphyrinogen-III C-methyltransferase</fullName>
        <ecNumber evidence="2">2.1.1.107</ecNumber>
    </recommendedName>
</protein>
<keyword evidence="4" id="KW-0169">Cobalamin biosynthesis</keyword>
<dbReference type="InterPro" id="IPR000878">
    <property type="entry name" value="4pyrrol_Mease"/>
</dbReference>
<keyword evidence="3" id="KW-0597">Phosphoprotein</keyword>
<dbReference type="Gene3D" id="3.30.950.10">
    <property type="entry name" value="Methyltransferase, Cobalt-precorrin-4 Transmethylase, Domain 2"/>
    <property type="match status" value="1"/>
</dbReference>
<dbReference type="GO" id="GO:0004851">
    <property type="term" value="F:uroporphyrin-III C-methyltransferase activity"/>
    <property type="evidence" value="ECO:0007669"/>
    <property type="project" value="UniProtKB-EC"/>
</dbReference>
<dbReference type="Proteomes" id="UP000192900">
    <property type="component" value="Chromosome"/>
</dbReference>
<dbReference type="FunFam" id="3.40.1010.10:FF:000001">
    <property type="entry name" value="Siroheme synthase"/>
    <property type="match status" value="1"/>
</dbReference>
<name>A0A1W6B9N6_9GAMM</name>
<evidence type="ECO:0000259" key="15">
    <source>
        <dbReference type="Pfam" id="PF00590"/>
    </source>
</evidence>
<evidence type="ECO:0000256" key="3">
    <source>
        <dbReference type="ARBA" id="ARBA00022553"/>
    </source>
</evidence>
<evidence type="ECO:0000256" key="11">
    <source>
        <dbReference type="ARBA" id="ARBA00023268"/>
    </source>
</evidence>
<dbReference type="AlphaFoldDB" id="A0A1W6B9N6"/>
<dbReference type="FunFam" id="3.30.950.10:FF:000001">
    <property type="entry name" value="Siroheme synthase"/>
    <property type="match status" value="1"/>
</dbReference>
<evidence type="ECO:0000256" key="5">
    <source>
        <dbReference type="ARBA" id="ARBA00022603"/>
    </source>
</evidence>
<evidence type="ECO:0000256" key="2">
    <source>
        <dbReference type="ARBA" id="ARBA00012162"/>
    </source>
</evidence>
<dbReference type="EMBL" id="CP019706">
    <property type="protein sequence ID" value="ARJ43836.1"/>
    <property type="molecule type" value="Genomic_DNA"/>
</dbReference>
<dbReference type="NCBIfam" id="NF004790">
    <property type="entry name" value="PRK06136.1"/>
    <property type="match status" value="1"/>
</dbReference>
<dbReference type="OrthoDB" id="9815856at2"/>
<keyword evidence="8" id="KW-0560">Oxidoreductase</keyword>
<evidence type="ECO:0000256" key="4">
    <source>
        <dbReference type="ARBA" id="ARBA00022573"/>
    </source>
</evidence>
<evidence type="ECO:0000313" key="17">
    <source>
        <dbReference type="Proteomes" id="UP000192900"/>
    </source>
</evidence>
<dbReference type="GO" id="GO:0019354">
    <property type="term" value="P:siroheme biosynthetic process"/>
    <property type="evidence" value="ECO:0007669"/>
    <property type="project" value="UniProtKB-UniPathway"/>
</dbReference>
<dbReference type="PANTHER" id="PTHR45790:SF1">
    <property type="entry name" value="SIROHEME SYNTHASE"/>
    <property type="match status" value="1"/>
</dbReference>
<comment type="similarity">
    <text evidence="1 14">Belongs to the precorrin methyltransferase family.</text>
</comment>
<organism evidence="16 17">
    <name type="scientific">Pantoea alhagi</name>
    <dbReference type="NCBI Taxonomy" id="1891675"/>
    <lineage>
        <taxon>Bacteria</taxon>
        <taxon>Pseudomonadati</taxon>
        <taxon>Pseudomonadota</taxon>
        <taxon>Gammaproteobacteria</taxon>
        <taxon>Enterobacterales</taxon>
        <taxon>Erwiniaceae</taxon>
        <taxon>Pantoea</taxon>
    </lineage>
</organism>
<dbReference type="InterPro" id="IPR003043">
    <property type="entry name" value="Uropor_MeTrfase_CS"/>
</dbReference>
<gene>
    <name evidence="16" type="ORF">B1H58_18470</name>
</gene>
<dbReference type="PROSITE" id="PS00840">
    <property type="entry name" value="SUMT_2"/>
    <property type="match status" value="1"/>
</dbReference>
<dbReference type="InterPro" id="IPR006366">
    <property type="entry name" value="CobA/CysG_C"/>
</dbReference>
<evidence type="ECO:0000256" key="13">
    <source>
        <dbReference type="ARBA" id="ARBA00060548"/>
    </source>
</evidence>
<keyword evidence="10" id="KW-0627">Porphyrin biosynthesis</keyword>
<comment type="pathway">
    <text evidence="13">Cofactor biosynthesis; adenosylcobalamin biosynthesis; precorrin-2 from uroporphyrinogen III: step 1/1.</text>
</comment>
<dbReference type="InterPro" id="IPR014777">
    <property type="entry name" value="4pyrrole_Mease_sub1"/>
</dbReference>
<dbReference type="EC" id="2.1.1.107" evidence="2"/>
<evidence type="ECO:0000256" key="10">
    <source>
        <dbReference type="ARBA" id="ARBA00023244"/>
    </source>
</evidence>
<dbReference type="KEGG" id="palh:B1H58_18470"/>
<reference evidence="16 17" key="1">
    <citation type="submission" date="2017-02" db="EMBL/GenBank/DDBJ databases">
        <title>Complete genome sequence of the drought resistance-promoting endophyte Pantoea alhagi LTYR-11Z.</title>
        <authorList>
            <person name="Zhang L."/>
        </authorList>
    </citation>
    <scope>NUCLEOTIDE SEQUENCE [LARGE SCALE GENOMIC DNA]</scope>
    <source>
        <strain evidence="16 17">LTYR-11Z</strain>
    </source>
</reference>
<dbReference type="GO" id="GO:0032259">
    <property type="term" value="P:methylation"/>
    <property type="evidence" value="ECO:0007669"/>
    <property type="project" value="UniProtKB-KW"/>
</dbReference>
<evidence type="ECO:0000256" key="8">
    <source>
        <dbReference type="ARBA" id="ARBA00023002"/>
    </source>
</evidence>
<dbReference type="InterPro" id="IPR050161">
    <property type="entry name" value="Siro_Cobalamin_biosynth"/>
</dbReference>
<keyword evidence="11" id="KW-0511">Multifunctional enzyme</keyword>
<dbReference type="Gene3D" id="3.40.1010.10">
    <property type="entry name" value="Cobalt-precorrin-4 Transmethylase, Domain 1"/>
    <property type="match status" value="1"/>
</dbReference>
<evidence type="ECO:0000256" key="14">
    <source>
        <dbReference type="RuleBase" id="RU003960"/>
    </source>
</evidence>
<feature type="domain" description="Tetrapyrrole methylase" evidence="15">
    <location>
        <begin position="23"/>
        <end position="232"/>
    </location>
</feature>
<dbReference type="SUPFAM" id="SSF53790">
    <property type="entry name" value="Tetrapyrrole methylase"/>
    <property type="match status" value="1"/>
</dbReference>
<keyword evidence="6 14" id="KW-0808">Transferase</keyword>
<dbReference type="RefSeq" id="WP_085071882.1">
    <property type="nucleotide sequence ID" value="NZ_CP019706.1"/>
</dbReference>
<comment type="pathway">
    <text evidence="12">Porphyrin-containing compound metabolism; siroheme biosynthesis; precorrin-2 from uroporphyrinogen III: step 1/1.</text>
</comment>
<dbReference type="Pfam" id="PF00590">
    <property type="entry name" value="TP_methylase"/>
    <property type="match status" value="1"/>
</dbReference>
<dbReference type="GO" id="GO:0016829">
    <property type="term" value="F:lyase activity"/>
    <property type="evidence" value="ECO:0007669"/>
    <property type="project" value="UniProtKB-KW"/>
</dbReference>
<dbReference type="STRING" id="1891675.B1H58_18470"/>
<evidence type="ECO:0000256" key="1">
    <source>
        <dbReference type="ARBA" id="ARBA00005879"/>
    </source>
</evidence>
<dbReference type="NCBIfam" id="TIGR01469">
    <property type="entry name" value="cobA_cysG_Cterm"/>
    <property type="match status" value="1"/>
</dbReference>
<dbReference type="InterPro" id="IPR035996">
    <property type="entry name" value="4pyrrol_Methylase_sf"/>
</dbReference>
<dbReference type="GO" id="GO:0016491">
    <property type="term" value="F:oxidoreductase activity"/>
    <property type="evidence" value="ECO:0007669"/>
    <property type="project" value="UniProtKB-KW"/>
</dbReference>
<keyword evidence="5 14" id="KW-0489">Methyltransferase</keyword>
<evidence type="ECO:0000256" key="6">
    <source>
        <dbReference type="ARBA" id="ARBA00022679"/>
    </source>
</evidence>
<dbReference type="CDD" id="cd11642">
    <property type="entry name" value="SUMT"/>
    <property type="match status" value="1"/>
</dbReference>
<keyword evidence="17" id="KW-1185">Reference proteome</keyword>
<evidence type="ECO:0000256" key="9">
    <source>
        <dbReference type="ARBA" id="ARBA00023239"/>
    </source>
</evidence>
<keyword evidence="7" id="KW-0949">S-adenosyl-L-methionine</keyword>
<dbReference type="UniPathway" id="UPA00262">
    <property type="reaction ID" value="UER00211"/>
</dbReference>
<proteinExistence type="inferred from homology"/>
<dbReference type="PROSITE" id="PS00839">
    <property type="entry name" value="SUMT_1"/>
    <property type="match status" value="1"/>
</dbReference>
<evidence type="ECO:0000256" key="12">
    <source>
        <dbReference type="ARBA" id="ARBA00025705"/>
    </source>
</evidence>
<dbReference type="GO" id="GO:0009236">
    <property type="term" value="P:cobalamin biosynthetic process"/>
    <property type="evidence" value="ECO:0007669"/>
    <property type="project" value="UniProtKB-KW"/>
</dbReference>
<accession>A0A1W6B9N6</accession>
<sequence>MTQRLPALNRLLSGGVNQPQGSVWLVGAGPGDAELLTLKALRLLGEADVVVYDRLVSEEVLALIPTDTLALDVGKTPGFHGMKQHQISQLLVDLAHSGRKVVRLKGGDPFIFGRGGEEMQQLQAAGIACDIVPGITAATGCAAACGIPLTHRDMAQSVRFITGHGKEGKPHLAWESLQDASQTLVFYMGLTWSAELSSQLCQHGRAADTPVAVIERGTRHDQRVLITTLAQLPMTITHYQPLSPSLIIVGEVVRLYRASQAAEAATCATVASGEV</sequence>